<feature type="region of interest" description="Disordered" evidence="1">
    <location>
        <begin position="1"/>
        <end position="24"/>
    </location>
</feature>
<reference evidence="2" key="1">
    <citation type="thesis" date="2020" institute="ProQuest LLC" country="789 East Eisenhower Parkway, Ann Arbor, MI, USA">
        <title>Comparative Genomics and Chromosome Evolution.</title>
        <authorList>
            <person name="Mudd A.B."/>
        </authorList>
    </citation>
    <scope>NUCLEOTIDE SEQUENCE</scope>
    <source>
        <strain evidence="2">237g6f4</strain>
        <tissue evidence="2">Blood</tissue>
    </source>
</reference>
<gene>
    <name evidence="2" type="ORF">GDO81_020029</name>
</gene>
<evidence type="ECO:0000313" key="2">
    <source>
        <dbReference type="EMBL" id="KAG8539983.1"/>
    </source>
</evidence>
<evidence type="ECO:0000256" key="1">
    <source>
        <dbReference type="SAM" id="MobiDB-lite"/>
    </source>
</evidence>
<name>A0AAV6Z1Z4_ENGPU</name>
<dbReference type="Proteomes" id="UP000824782">
    <property type="component" value="Unassembled WGS sequence"/>
</dbReference>
<protein>
    <submittedName>
        <fullName evidence="2">Uncharacterized protein</fullName>
    </submittedName>
</protein>
<evidence type="ECO:0000313" key="3">
    <source>
        <dbReference type="Proteomes" id="UP000824782"/>
    </source>
</evidence>
<dbReference type="AlphaFoldDB" id="A0AAV6Z1Z4"/>
<comment type="caution">
    <text evidence="2">The sequence shown here is derived from an EMBL/GenBank/DDBJ whole genome shotgun (WGS) entry which is preliminary data.</text>
</comment>
<proteinExistence type="predicted"/>
<dbReference type="EMBL" id="WNYA01012047">
    <property type="protein sequence ID" value="KAG8539983.1"/>
    <property type="molecule type" value="Genomic_DNA"/>
</dbReference>
<sequence length="149" mass="16111">MLAQIPCPRSIIPHSNSGEGSGGGGDGVEWMGACRRGGRMIYCWSHTPKDLGSRACKKSFVDFLLLKCQVFPLSLVFGACLQAPGFIQLNAAAHAVLIEIPHPSLLTRTLSSEEMETVISPEDLWEIKCGSSLKQRPSEPSARLGRFLG</sequence>
<keyword evidence="3" id="KW-1185">Reference proteome</keyword>
<organism evidence="2 3">
    <name type="scientific">Engystomops pustulosus</name>
    <name type="common">Tungara frog</name>
    <name type="synonym">Physalaemus pustulosus</name>
    <dbReference type="NCBI Taxonomy" id="76066"/>
    <lineage>
        <taxon>Eukaryota</taxon>
        <taxon>Metazoa</taxon>
        <taxon>Chordata</taxon>
        <taxon>Craniata</taxon>
        <taxon>Vertebrata</taxon>
        <taxon>Euteleostomi</taxon>
        <taxon>Amphibia</taxon>
        <taxon>Batrachia</taxon>
        <taxon>Anura</taxon>
        <taxon>Neobatrachia</taxon>
        <taxon>Hyloidea</taxon>
        <taxon>Leptodactylidae</taxon>
        <taxon>Leiuperinae</taxon>
        <taxon>Engystomops</taxon>
    </lineage>
</organism>
<accession>A0AAV6Z1Z4</accession>